<keyword evidence="3" id="KW-0597">Phosphoprotein</keyword>
<evidence type="ECO:0000256" key="8">
    <source>
        <dbReference type="ARBA" id="ARBA00023012"/>
    </source>
</evidence>
<evidence type="ECO:0000256" key="1">
    <source>
        <dbReference type="ARBA" id="ARBA00000085"/>
    </source>
</evidence>
<keyword evidence="7" id="KW-0067">ATP-binding</keyword>
<feature type="transmembrane region" description="Helical" evidence="9">
    <location>
        <begin position="126"/>
        <end position="146"/>
    </location>
</feature>
<evidence type="ECO:0000256" key="2">
    <source>
        <dbReference type="ARBA" id="ARBA00012438"/>
    </source>
</evidence>
<evidence type="ECO:0000313" key="11">
    <source>
        <dbReference type="EMBL" id="GAA2082681.1"/>
    </source>
</evidence>
<evidence type="ECO:0000256" key="4">
    <source>
        <dbReference type="ARBA" id="ARBA00022679"/>
    </source>
</evidence>
<keyword evidence="8" id="KW-0902">Two-component regulatory system</keyword>
<evidence type="ECO:0000256" key="6">
    <source>
        <dbReference type="ARBA" id="ARBA00022777"/>
    </source>
</evidence>
<name>A0ABN2W439_9ACTN</name>
<dbReference type="InterPro" id="IPR036890">
    <property type="entry name" value="HATPase_C_sf"/>
</dbReference>
<gene>
    <name evidence="11" type="ORF">GCM10009759_00100</name>
</gene>
<dbReference type="Proteomes" id="UP001500897">
    <property type="component" value="Unassembled WGS sequence"/>
</dbReference>
<evidence type="ECO:0000259" key="10">
    <source>
        <dbReference type="Pfam" id="PF07730"/>
    </source>
</evidence>
<protein>
    <recommendedName>
        <fullName evidence="2">histidine kinase</fullName>
        <ecNumber evidence="2">2.7.13.3</ecNumber>
    </recommendedName>
</protein>
<keyword evidence="5" id="KW-0547">Nucleotide-binding</keyword>
<dbReference type="RefSeq" id="WP_344549538.1">
    <property type="nucleotide sequence ID" value="NZ_BAAANS010000001.1"/>
</dbReference>
<feature type="transmembrane region" description="Helical" evidence="9">
    <location>
        <begin position="96"/>
        <end position="114"/>
    </location>
</feature>
<accession>A0ABN2W439</accession>
<proteinExistence type="predicted"/>
<dbReference type="EMBL" id="BAAANS010000001">
    <property type="protein sequence ID" value="GAA2082681.1"/>
    <property type="molecule type" value="Genomic_DNA"/>
</dbReference>
<comment type="caution">
    <text evidence="11">The sequence shown here is derived from an EMBL/GenBank/DDBJ whole genome shotgun (WGS) entry which is preliminary data.</text>
</comment>
<evidence type="ECO:0000256" key="5">
    <source>
        <dbReference type="ARBA" id="ARBA00022741"/>
    </source>
</evidence>
<keyword evidence="9" id="KW-0472">Membrane</keyword>
<dbReference type="EC" id="2.7.13.3" evidence="2"/>
<evidence type="ECO:0000256" key="9">
    <source>
        <dbReference type="SAM" id="Phobius"/>
    </source>
</evidence>
<feature type="domain" description="Signal transduction histidine kinase subgroup 3 dimerisation and phosphoacceptor" evidence="10">
    <location>
        <begin position="165"/>
        <end position="229"/>
    </location>
</feature>
<evidence type="ECO:0000256" key="3">
    <source>
        <dbReference type="ARBA" id="ARBA00022553"/>
    </source>
</evidence>
<dbReference type="PANTHER" id="PTHR24421">
    <property type="entry name" value="NITRATE/NITRITE SENSOR PROTEIN NARX-RELATED"/>
    <property type="match status" value="1"/>
</dbReference>
<dbReference type="CDD" id="cd16917">
    <property type="entry name" value="HATPase_UhpB-NarQ-NarX-like"/>
    <property type="match status" value="1"/>
</dbReference>
<comment type="catalytic activity">
    <reaction evidence="1">
        <text>ATP + protein L-histidine = ADP + protein N-phospho-L-histidine.</text>
        <dbReference type="EC" id="2.7.13.3"/>
    </reaction>
</comment>
<dbReference type="Gene3D" id="3.30.565.10">
    <property type="entry name" value="Histidine kinase-like ATPase, C-terminal domain"/>
    <property type="match status" value="1"/>
</dbReference>
<reference evidence="11 12" key="1">
    <citation type="journal article" date="2019" name="Int. J. Syst. Evol. Microbiol.">
        <title>The Global Catalogue of Microorganisms (GCM) 10K type strain sequencing project: providing services to taxonomists for standard genome sequencing and annotation.</title>
        <authorList>
            <consortium name="The Broad Institute Genomics Platform"/>
            <consortium name="The Broad Institute Genome Sequencing Center for Infectious Disease"/>
            <person name="Wu L."/>
            <person name="Ma J."/>
        </authorList>
    </citation>
    <scope>NUCLEOTIDE SEQUENCE [LARGE SCALE GENOMIC DNA]</scope>
    <source>
        <strain evidence="11 12">JCM 14559</strain>
    </source>
</reference>
<sequence>MTTRRALLAVAVPLLLAPAPFGPWPAWIPALTAAAVLALAVLGRPRAVFGAAGLSLAVDLAYVGRNGLTLLWMPVEYAALLALTVRAVRALPGRRAWWGGGLGAGAALLLPLRFALRQPAPLDASVAGVFLAAAPVAAAVGTGLYLRRQDERRARAVDDARREQRLAVARDLHDYVAHELTGILLEVQAARFGGGYDPAENARLLARLEAAGQRALASMDHTLDALRDPGGAAPRHHALAELPELLGHFPTPPELHGLAGLPALPPAVEDAGYRAVLEALTNVRRHAPAARRVAVLLAHAPGTGLTATVTDGGPAHPHPRPGGGTGLDALRERIAALGGELTAGPDGPGWRVTARIPTGE</sequence>
<evidence type="ECO:0000313" key="12">
    <source>
        <dbReference type="Proteomes" id="UP001500897"/>
    </source>
</evidence>
<evidence type="ECO:0000256" key="7">
    <source>
        <dbReference type="ARBA" id="ARBA00022840"/>
    </source>
</evidence>
<dbReference type="Pfam" id="PF07730">
    <property type="entry name" value="HisKA_3"/>
    <property type="match status" value="1"/>
</dbReference>
<dbReference type="InterPro" id="IPR011712">
    <property type="entry name" value="Sig_transdc_His_kin_sub3_dim/P"/>
</dbReference>
<keyword evidence="12" id="KW-1185">Reference proteome</keyword>
<keyword evidence="9" id="KW-0812">Transmembrane</keyword>
<dbReference type="SUPFAM" id="SSF55874">
    <property type="entry name" value="ATPase domain of HSP90 chaperone/DNA topoisomerase II/histidine kinase"/>
    <property type="match status" value="1"/>
</dbReference>
<keyword evidence="4" id="KW-0808">Transferase</keyword>
<dbReference type="PANTHER" id="PTHR24421:SF10">
    <property type="entry name" value="NITRATE_NITRITE SENSOR PROTEIN NARQ"/>
    <property type="match status" value="1"/>
</dbReference>
<keyword evidence="6" id="KW-0418">Kinase</keyword>
<feature type="transmembrane region" description="Helical" evidence="9">
    <location>
        <begin position="70"/>
        <end position="89"/>
    </location>
</feature>
<keyword evidence="9" id="KW-1133">Transmembrane helix</keyword>
<dbReference type="Gene3D" id="1.20.5.1930">
    <property type="match status" value="1"/>
</dbReference>
<dbReference type="InterPro" id="IPR050482">
    <property type="entry name" value="Sensor_HK_TwoCompSys"/>
</dbReference>
<organism evidence="11 12">
    <name type="scientific">Kitasatospora saccharophila</name>
    <dbReference type="NCBI Taxonomy" id="407973"/>
    <lineage>
        <taxon>Bacteria</taxon>
        <taxon>Bacillati</taxon>
        <taxon>Actinomycetota</taxon>
        <taxon>Actinomycetes</taxon>
        <taxon>Kitasatosporales</taxon>
        <taxon>Streptomycetaceae</taxon>
        <taxon>Kitasatospora</taxon>
    </lineage>
</organism>